<evidence type="ECO:0000313" key="5">
    <source>
        <dbReference type="EMBL" id="GGF92972.1"/>
    </source>
</evidence>
<dbReference type="InterPro" id="IPR018060">
    <property type="entry name" value="HTH_AraC"/>
</dbReference>
<dbReference type="PROSITE" id="PS01124">
    <property type="entry name" value="HTH_ARAC_FAMILY_2"/>
    <property type="match status" value="1"/>
</dbReference>
<dbReference type="Proteomes" id="UP000644756">
    <property type="component" value="Unassembled WGS sequence"/>
</dbReference>
<keyword evidence="6" id="KW-1185">Reference proteome</keyword>
<dbReference type="GO" id="GO:0043565">
    <property type="term" value="F:sequence-specific DNA binding"/>
    <property type="evidence" value="ECO:0007669"/>
    <property type="project" value="InterPro"/>
</dbReference>
<feature type="domain" description="HTH araC/xylS-type" evidence="4">
    <location>
        <begin position="169"/>
        <end position="274"/>
    </location>
</feature>
<reference evidence="5" key="2">
    <citation type="submission" date="2020-09" db="EMBL/GenBank/DDBJ databases">
        <authorList>
            <person name="Sun Q."/>
            <person name="Zhou Y."/>
        </authorList>
    </citation>
    <scope>NUCLEOTIDE SEQUENCE</scope>
    <source>
        <strain evidence="5">CGMCC 1.12987</strain>
    </source>
</reference>
<keyword evidence="1" id="KW-0805">Transcription regulation</keyword>
<dbReference type="PROSITE" id="PS00041">
    <property type="entry name" value="HTH_ARAC_FAMILY_1"/>
    <property type="match status" value="1"/>
</dbReference>
<dbReference type="InterPro" id="IPR009057">
    <property type="entry name" value="Homeodomain-like_sf"/>
</dbReference>
<accession>A0A917CMW3</accession>
<dbReference type="InterPro" id="IPR020449">
    <property type="entry name" value="Tscrpt_reg_AraC-type_HTH"/>
</dbReference>
<dbReference type="EMBL" id="BMGR01000002">
    <property type="protein sequence ID" value="GGF92972.1"/>
    <property type="molecule type" value="Genomic_DNA"/>
</dbReference>
<reference evidence="5" key="1">
    <citation type="journal article" date="2014" name="Int. J. Syst. Evol. Microbiol.">
        <title>Complete genome sequence of Corynebacterium casei LMG S-19264T (=DSM 44701T), isolated from a smear-ripened cheese.</title>
        <authorList>
            <consortium name="US DOE Joint Genome Institute (JGI-PGF)"/>
            <person name="Walter F."/>
            <person name="Albersmeier A."/>
            <person name="Kalinowski J."/>
            <person name="Ruckert C."/>
        </authorList>
    </citation>
    <scope>NUCLEOTIDE SEQUENCE</scope>
    <source>
        <strain evidence="5">CGMCC 1.12987</strain>
    </source>
</reference>
<protein>
    <recommendedName>
        <fullName evidence="4">HTH araC/xylS-type domain-containing protein</fullName>
    </recommendedName>
</protein>
<dbReference type="SUPFAM" id="SSF46689">
    <property type="entry name" value="Homeodomain-like"/>
    <property type="match status" value="2"/>
</dbReference>
<dbReference type="InterPro" id="IPR018062">
    <property type="entry name" value="HTH_AraC-typ_CS"/>
</dbReference>
<sequence>MALHHFPERFALRYIATEEYTIEGRLSLAVPNQNEPRFGYVTKENVTINLNPDRQFLAETVLCGELFFVPPNRNCLIHNPSPHASQIVMIRFQWEEGKDLITARMKQGAGRQRESRVYRHRIPQALAWMQDFTRSEGDSLALHYQRLSHLYAFASSMLAGLPGPEQAEDELMSYVKQIKQRMLERCDTDMDMEELARQSGASPSRFYQTFKHHTGLSPHKFMTNVRLNASLSLLANSTASILEVAHSIGYSDELYFSRLFKKHMGITPTLYSTLARKRIANLSPVFQGDLSVLGITPALTLPRGWSDHPEQYMGTIERCQPELIFTPPVPDDVYRTLSTISPVVMLHWKGAPWKERLLEISRVLGLSSVAERWLAYFDAKVLNARTHIREHLGETPFLLVSAHEGWFRVFGMLRRKMKDLFYDDLQMTPPAPAKRISFLDTPSLRDIAALDCSNVLFLTPTTAKDDFCAGLEAEWRELKKDQPEKHCLFIRYEPPLLYNAAFHESLVDQMVNQLQRPVRNVHV</sequence>
<dbReference type="SMART" id="SM00342">
    <property type="entry name" value="HTH_ARAC"/>
    <property type="match status" value="1"/>
</dbReference>
<evidence type="ECO:0000256" key="3">
    <source>
        <dbReference type="ARBA" id="ARBA00023163"/>
    </source>
</evidence>
<dbReference type="AlphaFoldDB" id="A0A917CMW3"/>
<dbReference type="Gene3D" id="3.40.50.1980">
    <property type="entry name" value="Nitrogenase molybdenum iron protein domain"/>
    <property type="match status" value="1"/>
</dbReference>
<dbReference type="PRINTS" id="PR00032">
    <property type="entry name" value="HTHARAC"/>
</dbReference>
<evidence type="ECO:0000256" key="1">
    <source>
        <dbReference type="ARBA" id="ARBA00023015"/>
    </source>
</evidence>
<evidence type="ECO:0000313" key="6">
    <source>
        <dbReference type="Proteomes" id="UP000644756"/>
    </source>
</evidence>
<dbReference type="InterPro" id="IPR050204">
    <property type="entry name" value="AraC_XylS_family_regulators"/>
</dbReference>
<evidence type="ECO:0000256" key="2">
    <source>
        <dbReference type="ARBA" id="ARBA00023125"/>
    </source>
</evidence>
<keyword evidence="3" id="KW-0804">Transcription</keyword>
<evidence type="ECO:0000259" key="4">
    <source>
        <dbReference type="PROSITE" id="PS01124"/>
    </source>
</evidence>
<dbReference type="PANTHER" id="PTHR46796">
    <property type="entry name" value="HTH-TYPE TRANSCRIPTIONAL ACTIVATOR RHAS-RELATED"/>
    <property type="match status" value="1"/>
</dbReference>
<dbReference type="SUPFAM" id="SSF53807">
    <property type="entry name" value="Helical backbone' metal receptor"/>
    <property type="match status" value="1"/>
</dbReference>
<keyword evidence="2" id="KW-0238">DNA-binding</keyword>
<proteinExistence type="predicted"/>
<comment type="caution">
    <text evidence="5">The sequence shown here is derived from an EMBL/GenBank/DDBJ whole genome shotgun (WGS) entry which is preliminary data.</text>
</comment>
<dbReference type="Pfam" id="PF12833">
    <property type="entry name" value="HTH_18"/>
    <property type="match status" value="1"/>
</dbReference>
<organism evidence="5 6">
    <name type="scientific">Paenibacillus abyssi</name>
    <dbReference type="NCBI Taxonomy" id="1340531"/>
    <lineage>
        <taxon>Bacteria</taxon>
        <taxon>Bacillati</taxon>
        <taxon>Bacillota</taxon>
        <taxon>Bacilli</taxon>
        <taxon>Bacillales</taxon>
        <taxon>Paenibacillaceae</taxon>
        <taxon>Paenibacillus</taxon>
    </lineage>
</organism>
<gene>
    <name evidence="5" type="ORF">GCM10010916_07910</name>
</gene>
<dbReference type="RefSeq" id="WP_188529216.1">
    <property type="nucleotide sequence ID" value="NZ_BMGR01000002.1"/>
</dbReference>
<dbReference type="GO" id="GO:0003700">
    <property type="term" value="F:DNA-binding transcription factor activity"/>
    <property type="evidence" value="ECO:0007669"/>
    <property type="project" value="InterPro"/>
</dbReference>
<name>A0A917CMW3_9BACL</name>
<dbReference type="Gene3D" id="1.10.10.60">
    <property type="entry name" value="Homeodomain-like"/>
    <property type="match status" value="2"/>
</dbReference>